<keyword evidence="4" id="KW-0812">Transmembrane</keyword>
<dbReference type="Pfam" id="PF13620">
    <property type="entry name" value="CarboxypepD_reg"/>
    <property type="match status" value="1"/>
</dbReference>
<dbReference type="InterPro" id="IPR041700">
    <property type="entry name" value="OMP_b-brl_3"/>
</dbReference>
<evidence type="ECO:0000256" key="5">
    <source>
        <dbReference type="ARBA" id="ARBA00022729"/>
    </source>
</evidence>
<dbReference type="InterPro" id="IPR013784">
    <property type="entry name" value="Carb-bd-like_fold"/>
</dbReference>
<feature type="domain" description="TonB-dependent receptor plug" evidence="9">
    <location>
        <begin position="129"/>
        <end position="216"/>
    </location>
</feature>
<dbReference type="AlphaFoldDB" id="A0AA49GLY8"/>
<dbReference type="Pfam" id="PF14905">
    <property type="entry name" value="OMP_b-brl_3"/>
    <property type="match status" value="1"/>
</dbReference>
<evidence type="ECO:0000259" key="9">
    <source>
        <dbReference type="Pfam" id="PF07715"/>
    </source>
</evidence>
<accession>A0AA49GLY8</accession>
<evidence type="ECO:0000256" key="8">
    <source>
        <dbReference type="SAM" id="SignalP"/>
    </source>
</evidence>
<keyword evidence="11" id="KW-0675">Receptor</keyword>
<dbReference type="GO" id="GO:0030246">
    <property type="term" value="F:carbohydrate binding"/>
    <property type="evidence" value="ECO:0007669"/>
    <property type="project" value="InterPro"/>
</dbReference>
<sequence>MGLLACITILSSLSALAQKASLRGIVYDETSQEALEYATVGLYQPRDSSIVTGTVSKADGSFVMENLTVGTYFIQVQFVGYEPTYLPAFTLTANEQRDVGTIVLTATDELLEEISVTGEKASVYHKVDRQVYNAAQFQSATGGSATDVLRNVPSVAVDAAGALTVRGSSGFTILLNGQPIQSDPSLILDQLPANAVEDVEIVTAPSAKYDPEGKAGIINIITRQGVADGLYVLVNGQAGLPSVEDYDNAEPASRYGGDVTVNYRKQSWDISVGASYQRYDIAGRREGDAYTIINDTLTRFPSDGERSFDERNYTARATIGYTPNARNTISAGFYAGKRSKDRTADILYNNYKVARSERDTINQLTYYNENLRIRRGDFLIGSLDYTHTFDNEAKLNTSLLYEYTMLGGPTTNLNLAWPGLQDTLQDQYNTNNNPLQGVRFQADYRLPLKKATLEAGYQFRHLNHTGEFFYEQRVLGTAKYELIPEFSSRVDLARQIHSVYGLYSSQWDKLVYSVGARVEVMDRALQLTNAFVDTTYHYDFVKLYPSANLVYQFSDLFRLKAAYSKRVERTTTFKMNPFPEREHSETFEQGDPELLPEFIDLAEVGVIKDWDSHSVFVTAYFQNVENLVNRVNTVYNDTILNRIYSNVGDAQSLGLEAGVELNPASWWKLYAGGNLYRYTIDGTFDNRPVNTRSWIHSINANTTFKLSPTWSIQWTLNYISDQNTAQGKDSRFLSPNLTAKKTWLGGKVTATAQWLNMDLGLLPTNEQRITTWRAGEFYTTTNYVYEVDVIMLNLSYRINQQMGKSKFIKSEFGEKEF</sequence>
<evidence type="ECO:0000256" key="4">
    <source>
        <dbReference type="ARBA" id="ARBA00022692"/>
    </source>
</evidence>
<keyword evidence="2" id="KW-0813">Transport</keyword>
<dbReference type="SUPFAM" id="SSF49452">
    <property type="entry name" value="Starch-binding domain-like"/>
    <property type="match status" value="1"/>
</dbReference>
<keyword evidence="5 8" id="KW-0732">Signal</keyword>
<evidence type="ECO:0000259" key="10">
    <source>
        <dbReference type="Pfam" id="PF14905"/>
    </source>
</evidence>
<dbReference type="InterPro" id="IPR036942">
    <property type="entry name" value="Beta-barrel_TonB_sf"/>
</dbReference>
<gene>
    <name evidence="11" type="ORF">K4G66_27930</name>
</gene>
<dbReference type="Pfam" id="PF07715">
    <property type="entry name" value="Plug"/>
    <property type="match status" value="1"/>
</dbReference>
<evidence type="ECO:0000256" key="7">
    <source>
        <dbReference type="ARBA" id="ARBA00023237"/>
    </source>
</evidence>
<keyword evidence="3" id="KW-1134">Transmembrane beta strand</keyword>
<keyword evidence="7" id="KW-0998">Cell outer membrane</keyword>
<dbReference type="PANTHER" id="PTHR30069">
    <property type="entry name" value="TONB-DEPENDENT OUTER MEMBRANE RECEPTOR"/>
    <property type="match status" value="1"/>
</dbReference>
<feature type="domain" description="Outer membrane protein beta-barrel" evidence="10">
    <location>
        <begin position="387"/>
        <end position="796"/>
    </location>
</feature>
<comment type="subcellular location">
    <subcellularLocation>
        <location evidence="1">Cell outer membrane</location>
        <topology evidence="1">Multi-pass membrane protein</topology>
    </subcellularLocation>
</comment>
<dbReference type="Gene3D" id="2.170.130.10">
    <property type="entry name" value="TonB-dependent receptor, plug domain"/>
    <property type="match status" value="1"/>
</dbReference>
<dbReference type="PANTHER" id="PTHR30069:SF29">
    <property type="entry name" value="HEMOGLOBIN AND HEMOGLOBIN-HAPTOGLOBIN-BINDING PROTEIN 1-RELATED"/>
    <property type="match status" value="1"/>
</dbReference>
<evidence type="ECO:0000313" key="11">
    <source>
        <dbReference type="EMBL" id="WKN36199.1"/>
    </source>
</evidence>
<dbReference type="InterPro" id="IPR012910">
    <property type="entry name" value="Plug_dom"/>
</dbReference>
<organism evidence="11">
    <name type="scientific">Roseihalotalea indica</name>
    <dbReference type="NCBI Taxonomy" id="2867963"/>
    <lineage>
        <taxon>Bacteria</taxon>
        <taxon>Pseudomonadati</taxon>
        <taxon>Bacteroidota</taxon>
        <taxon>Cytophagia</taxon>
        <taxon>Cytophagales</taxon>
        <taxon>Catalimonadaceae</taxon>
        <taxon>Roseihalotalea</taxon>
    </lineage>
</organism>
<proteinExistence type="predicted"/>
<dbReference type="GO" id="GO:0015344">
    <property type="term" value="F:siderophore uptake transmembrane transporter activity"/>
    <property type="evidence" value="ECO:0007669"/>
    <property type="project" value="TreeGrafter"/>
</dbReference>
<evidence type="ECO:0000256" key="6">
    <source>
        <dbReference type="ARBA" id="ARBA00023136"/>
    </source>
</evidence>
<evidence type="ECO:0000256" key="1">
    <source>
        <dbReference type="ARBA" id="ARBA00004571"/>
    </source>
</evidence>
<reference evidence="11" key="2">
    <citation type="journal article" date="2024" name="Antonie Van Leeuwenhoek">
        <title>Roseihalotalea indica gen. nov., sp. nov., a halophilic Bacteroidetes from mesopelagic Southwest Indian Ocean with higher carbohydrate metabolic potential.</title>
        <authorList>
            <person name="Chen B."/>
            <person name="Zhang M."/>
            <person name="Lin D."/>
            <person name="Ye J."/>
            <person name="Tang K."/>
        </authorList>
    </citation>
    <scope>NUCLEOTIDE SEQUENCE</scope>
    <source>
        <strain evidence="11">TK19036</strain>
    </source>
</reference>
<dbReference type="InterPro" id="IPR039426">
    <property type="entry name" value="TonB-dep_rcpt-like"/>
</dbReference>
<feature type="signal peptide" evidence="8">
    <location>
        <begin position="1"/>
        <end position="17"/>
    </location>
</feature>
<dbReference type="GO" id="GO:0009279">
    <property type="term" value="C:cell outer membrane"/>
    <property type="evidence" value="ECO:0007669"/>
    <property type="project" value="UniProtKB-SubCell"/>
</dbReference>
<protein>
    <submittedName>
        <fullName evidence="11">TonB-dependent receptor</fullName>
    </submittedName>
</protein>
<dbReference type="GO" id="GO:0044718">
    <property type="term" value="P:siderophore transmembrane transport"/>
    <property type="evidence" value="ECO:0007669"/>
    <property type="project" value="TreeGrafter"/>
</dbReference>
<dbReference type="SUPFAM" id="SSF56935">
    <property type="entry name" value="Porins"/>
    <property type="match status" value="1"/>
</dbReference>
<evidence type="ECO:0000256" key="3">
    <source>
        <dbReference type="ARBA" id="ARBA00022452"/>
    </source>
</evidence>
<feature type="chain" id="PRO_5041229990" evidence="8">
    <location>
        <begin position="18"/>
        <end position="817"/>
    </location>
</feature>
<dbReference type="EMBL" id="CP120682">
    <property type="protein sequence ID" value="WKN36199.1"/>
    <property type="molecule type" value="Genomic_DNA"/>
</dbReference>
<dbReference type="Gene3D" id="2.40.170.20">
    <property type="entry name" value="TonB-dependent receptor, beta-barrel domain"/>
    <property type="match status" value="1"/>
</dbReference>
<dbReference type="InterPro" id="IPR037066">
    <property type="entry name" value="Plug_dom_sf"/>
</dbReference>
<name>A0AA49GLY8_9BACT</name>
<keyword evidence="6" id="KW-0472">Membrane</keyword>
<reference evidence="11" key="1">
    <citation type="journal article" date="2023" name="Comput. Struct. Biotechnol. J.">
        <title>Discovery of a novel marine Bacteroidetes with a rich repertoire of carbohydrate-active enzymes.</title>
        <authorList>
            <person name="Chen B."/>
            <person name="Liu G."/>
            <person name="Chen Q."/>
            <person name="Wang H."/>
            <person name="Liu L."/>
            <person name="Tang K."/>
        </authorList>
    </citation>
    <scope>NUCLEOTIDE SEQUENCE</scope>
    <source>
        <strain evidence="11">TK19036</strain>
    </source>
</reference>
<evidence type="ECO:0000256" key="2">
    <source>
        <dbReference type="ARBA" id="ARBA00022448"/>
    </source>
</evidence>
<dbReference type="Gene3D" id="2.60.40.1120">
    <property type="entry name" value="Carboxypeptidase-like, regulatory domain"/>
    <property type="match status" value="1"/>
</dbReference>